<keyword evidence="2" id="KW-1185">Reference proteome</keyword>
<protein>
    <submittedName>
        <fullName evidence="1">Uncharacterized protein</fullName>
    </submittedName>
</protein>
<evidence type="ECO:0000313" key="1">
    <source>
        <dbReference type="EMBL" id="KAB0797542.1"/>
    </source>
</evidence>
<proteinExistence type="predicted"/>
<evidence type="ECO:0000313" key="2">
    <source>
        <dbReference type="Proteomes" id="UP000327044"/>
    </source>
</evidence>
<feature type="non-terminal residue" evidence="1">
    <location>
        <position position="1"/>
    </location>
</feature>
<comment type="caution">
    <text evidence="1">The sequence shown here is derived from an EMBL/GenBank/DDBJ whole genome shotgun (WGS) entry which is preliminary data.</text>
</comment>
<dbReference type="Proteomes" id="UP000327044">
    <property type="component" value="Unassembled WGS sequence"/>
</dbReference>
<sequence length="62" mass="7098">EIILMENWQTYTHVGNSEGIEQNRATGNYIKVFYLRALYLPSNESSPCGLLHKTKLHFVGTN</sequence>
<accession>A0A5N4AJL6</accession>
<gene>
    <name evidence="1" type="ORF">PPYR_08535</name>
</gene>
<dbReference type="EMBL" id="VVIM01000006">
    <property type="protein sequence ID" value="KAB0797542.1"/>
    <property type="molecule type" value="Genomic_DNA"/>
</dbReference>
<reference evidence="1 2" key="1">
    <citation type="journal article" date="2018" name="Elife">
        <title>Firefly genomes illuminate parallel origins of bioluminescence in beetles.</title>
        <authorList>
            <person name="Fallon T.R."/>
            <person name="Lower S.E."/>
            <person name="Chang C.H."/>
            <person name="Bessho-Uehara M."/>
            <person name="Martin G.J."/>
            <person name="Bewick A.J."/>
            <person name="Behringer M."/>
            <person name="Debat H.J."/>
            <person name="Wong I."/>
            <person name="Day J.C."/>
            <person name="Suvorov A."/>
            <person name="Silva C.J."/>
            <person name="Stanger-Hall K.F."/>
            <person name="Hall D.W."/>
            <person name="Schmitz R.J."/>
            <person name="Nelson D.R."/>
            <person name="Lewis S.M."/>
            <person name="Shigenobu S."/>
            <person name="Bybee S.M."/>
            <person name="Larracuente A.M."/>
            <person name="Oba Y."/>
            <person name="Weng J.K."/>
        </authorList>
    </citation>
    <scope>NUCLEOTIDE SEQUENCE [LARGE SCALE GENOMIC DNA]</scope>
    <source>
        <strain evidence="1">1611_PpyrPB1</strain>
        <tissue evidence="1">Whole body</tissue>
    </source>
</reference>
<dbReference type="AlphaFoldDB" id="A0A5N4AJL6"/>
<organism evidence="1 2">
    <name type="scientific">Photinus pyralis</name>
    <name type="common">Common eastern firefly</name>
    <name type="synonym">Lampyris pyralis</name>
    <dbReference type="NCBI Taxonomy" id="7054"/>
    <lineage>
        <taxon>Eukaryota</taxon>
        <taxon>Metazoa</taxon>
        <taxon>Ecdysozoa</taxon>
        <taxon>Arthropoda</taxon>
        <taxon>Hexapoda</taxon>
        <taxon>Insecta</taxon>
        <taxon>Pterygota</taxon>
        <taxon>Neoptera</taxon>
        <taxon>Endopterygota</taxon>
        <taxon>Coleoptera</taxon>
        <taxon>Polyphaga</taxon>
        <taxon>Elateriformia</taxon>
        <taxon>Elateroidea</taxon>
        <taxon>Lampyridae</taxon>
        <taxon>Lampyrinae</taxon>
        <taxon>Photinus</taxon>
    </lineage>
</organism>
<name>A0A5N4AJL6_PHOPY</name>
<dbReference type="InParanoid" id="A0A5N4AJL6"/>